<dbReference type="OrthoDB" id="456116at2"/>
<dbReference type="STRING" id="1781255.BH720_00975"/>
<dbReference type="SUPFAM" id="SSF55961">
    <property type="entry name" value="Bet v1-like"/>
    <property type="match status" value="1"/>
</dbReference>
<protein>
    <recommendedName>
        <fullName evidence="2">DUF1997 domain-containing protein</fullName>
    </recommendedName>
</protein>
<organism evidence="1">
    <name type="scientific">Desertifilum tharense IPPAS B-1220</name>
    <dbReference type="NCBI Taxonomy" id="1781255"/>
    <lineage>
        <taxon>Bacteria</taxon>
        <taxon>Bacillati</taxon>
        <taxon>Cyanobacteriota</taxon>
        <taxon>Cyanophyceae</taxon>
        <taxon>Desertifilales</taxon>
        <taxon>Desertifilaceae</taxon>
        <taxon>Desertifilum</taxon>
    </lineage>
</organism>
<accession>A0A1E5QQV5</accession>
<reference evidence="1" key="1">
    <citation type="submission" date="2016-09" db="EMBL/GenBank/DDBJ databases">
        <title>Draft genome of thermotolerant cyanobacterium Desertifilum sp. strain IPPAS B-1220.</title>
        <authorList>
            <person name="Sinetova M.A."/>
            <person name="Bolakhan K."/>
            <person name="Zayadan B.K."/>
            <person name="Mironov K.S."/>
            <person name="Ustinova V."/>
            <person name="Kupriyanova E.V."/>
            <person name="Sidorov R.A."/>
            <person name="Skrypnik A.N."/>
            <person name="Gogoleva N.E."/>
            <person name="Gogolev Y.V."/>
            <person name="Los D.A."/>
        </authorList>
    </citation>
    <scope>NUCLEOTIDE SEQUENCE [LARGE SCALE GENOMIC DNA]</scope>
    <source>
        <strain evidence="1">IPPAS B-1220</strain>
    </source>
</reference>
<dbReference type="EMBL" id="MJGC01000016">
    <property type="protein sequence ID" value="OEJ77040.1"/>
    <property type="molecule type" value="Genomic_DNA"/>
</dbReference>
<sequence>MQLPNREHQLFESSEVILGATPTFAVYEEVKIEEPATVEPTQFYTRYEDFMEMNASPEQVAAYLDVHEEWFTRCAHPMKVEPLGKNGYALVIGKFGSFGYEVEPKVGLELKPQDEGVYRIETREIPDYVAPGYEVDFKAAMELLELPGTAQAMTRVQWQLDLTVSLRFPKFIHALPQSLIQKTGDRLLAQIVRQVSRRLTHKVQTDFHASRNLALPKMKR</sequence>
<evidence type="ECO:0000313" key="1">
    <source>
        <dbReference type="EMBL" id="OEJ77040.1"/>
    </source>
</evidence>
<dbReference type="InterPro" id="IPR018971">
    <property type="entry name" value="DUF1997"/>
</dbReference>
<proteinExistence type="predicted"/>
<name>A0A1E5QQV5_9CYAN</name>
<dbReference type="Gene3D" id="3.30.530.20">
    <property type="match status" value="1"/>
</dbReference>
<evidence type="ECO:0008006" key="2">
    <source>
        <dbReference type="Google" id="ProtNLM"/>
    </source>
</evidence>
<gene>
    <name evidence="1" type="ORF">BH720_00975</name>
</gene>
<dbReference type="InterPro" id="IPR023393">
    <property type="entry name" value="START-like_dom_sf"/>
</dbReference>
<dbReference type="Pfam" id="PF09366">
    <property type="entry name" value="DUF1997"/>
    <property type="match status" value="1"/>
</dbReference>
<dbReference type="RefSeq" id="WP_069965280.1">
    <property type="nucleotide sequence ID" value="NZ_CM124774.1"/>
</dbReference>
<comment type="caution">
    <text evidence="1">The sequence shown here is derived from an EMBL/GenBank/DDBJ whole genome shotgun (WGS) entry which is preliminary data.</text>
</comment>
<dbReference type="AlphaFoldDB" id="A0A1E5QQV5"/>